<feature type="signal peptide" evidence="1">
    <location>
        <begin position="1"/>
        <end position="20"/>
    </location>
</feature>
<feature type="chain" id="PRO_5028827417" evidence="1">
    <location>
        <begin position="21"/>
        <end position="106"/>
    </location>
</feature>
<keyword evidence="2" id="KW-1185">Reference proteome</keyword>
<dbReference type="Proteomes" id="UP000492821">
    <property type="component" value="Unassembled WGS sequence"/>
</dbReference>
<evidence type="ECO:0000256" key="1">
    <source>
        <dbReference type="SAM" id="SignalP"/>
    </source>
</evidence>
<protein>
    <submittedName>
        <fullName evidence="3">BACK domain-containing protein</fullName>
    </submittedName>
</protein>
<dbReference type="AlphaFoldDB" id="A0A7E4UNM9"/>
<sequence length="106" mass="12314">MVYMPMLLILSAWGFNIQNSANIVNIFVTLLSIHGTFDMDSVESWIADYLNFEDFGAAVEHAWKHSSEKLQKRCRAFFYENPRFALTEEYLQLPEDVIRSLSNCDV</sequence>
<evidence type="ECO:0000313" key="2">
    <source>
        <dbReference type="Proteomes" id="UP000492821"/>
    </source>
</evidence>
<accession>A0A7E4UNM9</accession>
<dbReference type="CDD" id="cd14733">
    <property type="entry name" value="BACK"/>
    <property type="match status" value="1"/>
</dbReference>
<reference evidence="3" key="2">
    <citation type="submission" date="2020-10" db="UniProtKB">
        <authorList>
            <consortium name="WormBaseParasite"/>
        </authorList>
    </citation>
    <scope>IDENTIFICATION</scope>
</reference>
<keyword evidence="1" id="KW-0732">Signal</keyword>
<evidence type="ECO:0000313" key="3">
    <source>
        <dbReference type="WBParaSite" id="Pan_g10647.t1"/>
    </source>
</evidence>
<reference evidence="2" key="1">
    <citation type="journal article" date="2013" name="Genetics">
        <title>The draft genome and transcriptome of Panagrellus redivivus are shaped by the harsh demands of a free-living lifestyle.</title>
        <authorList>
            <person name="Srinivasan J."/>
            <person name="Dillman A.R."/>
            <person name="Macchietto M.G."/>
            <person name="Heikkinen L."/>
            <person name="Lakso M."/>
            <person name="Fracchia K.M."/>
            <person name="Antoshechkin I."/>
            <person name="Mortazavi A."/>
            <person name="Wong G."/>
            <person name="Sternberg P.W."/>
        </authorList>
    </citation>
    <scope>NUCLEOTIDE SEQUENCE [LARGE SCALE GENOMIC DNA]</scope>
    <source>
        <strain evidence="2">MT8872</strain>
    </source>
</reference>
<proteinExistence type="predicted"/>
<organism evidence="2 3">
    <name type="scientific">Panagrellus redivivus</name>
    <name type="common">Microworm</name>
    <dbReference type="NCBI Taxonomy" id="6233"/>
    <lineage>
        <taxon>Eukaryota</taxon>
        <taxon>Metazoa</taxon>
        <taxon>Ecdysozoa</taxon>
        <taxon>Nematoda</taxon>
        <taxon>Chromadorea</taxon>
        <taxon>Rhabditida</taxon>
        <taxon>Tylenchina</taxon>
        <taxon>Panagrolaimomorpha</taxon>
        <taxon>Panagrolaimoidea</taxon>
        <taxon>Panagrolaimidae</taxon>
        <taxon>Panagrellus</taxon>
    </lineage>
</organism>
<dbReference type="WBParaSite" id="Pan_g10647.t1">
    <property type="protein sequence ID" value="Pan_g10647.t1"/>
    <property type="gene ID" value="Pan_g10647"/>
</dbReference>
<name>A0A7E4UNM9_PANRE</name>